<evidence type="ECO:0000259" key="1">
    <source>
        <dbReference type="PROSITE" id="PS50181"/>
    </source>
</evidence>
<dbReference type="CDD" id="cd09917">
    <property type="entry name" value="F-box_SF"/>
    <property type="match status" value="1"/>
</dbReference>
<feature type="domain" description="F-box" evidence="1">
    <location>
        <begin position="22"/>
        <end position="69"/>
    </location>
</feature>
<evidence type="ECO:0000313" key="2">
    <source>
        <dbReference type="EMBL" id="ORY30972.1"/>
    </source>
</evidence>
<dbReference type="InterPro" id="IPR036047">
    <property type="entry name" value="F-box-like_dom_sf"/>
</dbReference>
<comment type="caution">
    <text evidence="2">The sequence shown here is derived from an EMBL/GenBank/DDBJ whole genome shotgun (WGS) entry which is preliminary data.</text>
</comment>
<organism evidence="2 3">
    <name type="scientific">Rhizoclosmatium globosum</name>
    <dbReference type="NCBI Taxonomy" id="329046"/>
    <lineage>
        <taxon>Eukaryota</taxon>
        <taxon>Fungi</taxon>
        <taxon>Fungi incertae sedis</taxon>
        <taxon>Chytridiomycota</taxon>
        <taxon>Chytridiomycota incertae sedis</taxon>
        <taxon>Chytridiomycetes</taxon>
        <taxon>Chytridiales</taxon>
        <taxon>Chytriomycetaceae</taxon>
        <taxon>Rhizoclosmatium</taxon>
    </lineage>
</organism>
<dbReference type="AlphaFoldDB" id="A0A1Y2B821"/>
<dbReference type="SUPFAM" id="SSF81383">
    <property type="entry name" value="F-box domain"/>
    <property type="match status" value="1"/>
</dbReference>
<dbReference type="InterPro" id="IPR001810">
    <property type="entry name" value="F-box_dom"/>
</dbReference>
<reference evidence="2 3" key="1">
    <citation type="submission" date="2016-07" db="EMBL/GenBank/DDBJ databases">
        <title>Pervasive Adenine N6-methylation of Active Genes in Fungi.</title>
        <authorList>
            <consortium name="DOE Joint Genome Institute"/>
            <person name="Mondo S.J."/>
            <person name="Dannebaum R.O."/>
            <person name="Kuo R.C."/>
            <person name="Labutti K."/>
            <person name="Haridas S."/>
            <person name="Kuo A."/>
            <person name="Salamov A."/>
            <person name="Ahrendt S.R."/>
            <person name="Lipzen A."/>
            <person name="Sullivan W."/>
            <person name="Andreopoulos W.B."/>
            <person name="Clum A."/>
            <person name="Lindquist E."/>
            <person name="Daum C."/>
            <person name="Ramamoorthy G.K."/>
            <person name="Gryganskyi A."/>
            <person name="Culley D."/>
            <person name="Magnuson J.K."/>
            <person name="James T.Y."/>
            <person name="O'Malley M.A."/>
            <person name="Stajich J.E."/>
            <person name="Spatafora J.W."/>
            <person name="Visel A."/>
            <person name="Grigoriev I.V."/>
        </authorList>
    </citation>
    <scope>NUCLEOTIDE SEQUENCE [LARGE SCALE GENOMIC DNA]</scope>
    <source>
        <strain evidence="2 3">JEL800</strain>
    </source>
</reference>
<sequence length="679" mass="79491">MPRARKRLTTSSSSEGLPATDSLSFCGLPTELVEEVFGYLKPVDVLNLGYVNRRLASLTRADSRIWTIHFQLAALPALPESAAGIITHKQVLILLSRVGCVNCPAKTKLVNWRILKQVCSKCKRLVNLPDPVADEEFPLWVQRMVKFENSSEYERRLQLCAIQRQRRIDIISRFAAMNPPISIDILQQCEDFEKTWKPAVPLTNRIFANITHSLGPQIKAVRIKQCKREWYLRLHVAAMEGIPEIWSNYMNMERFYNDDSLHSATSRGERAFIRRFFTTITEQLNNYHWNQAFPDFDTTPYLEEARRVLHRPYEKFEASRVELVSRLPHLDAIINEFLESRKYRASLQYLYRHREYEEGNLENYVKSKVLESRFDAVFPRFRINIEDYPTIQINRLGGMEWYNRNVDAFDYTKDAWDEEVIKASWREWDNAINSRVASVYRNIIEKCNPDLLLNEPDKFNGELEDLIFHLQQSPEWPLLSDLNPTAICVVKQMLVGIRRVSDMHTGQDPDSDFHDTWRSRRNIQALLTALPANYNEGKLWDACSRYFNQEYISHYYYYYGTIQEKFYESIGLDFTTGFTHDPEDLIDWYFGQTRDDYNAGSFESQLLCEMEGFYSIQSDWANPRSLLNDVVPSNDEFDATECVEKHMDYLNVIADQFIEEVVDEVPPVNIHISFGCVLM</sequence>
<protein>
    <recommendedName>
        <fullName evidence="1">F-box domain-containing protein</fullName>
    </recommendedName>
</protein>
<dbReference type="Proteomes" id="UP000193642">
    <property type="component" value="Unassembled WGS sequence"/>
</dbReference>
<name>A0A1Y2B821_9FUNG</name>
<dbReference type="OrthoDB" id="2172479at2759"/>
<keyword evidence="3" id="KW-1185">Reference proteome</keyword>
<dbReference type="PROSITE" id="PS50181">
    <property type="entry name" value="FBOX"/>
    <property type="match status" value="1"/>
</dbReference>
<accession>A0A1Y2B821</accession>
<gene>
    <name evidence="2" type="ORF">BCR33DRAFT_857216</name>
</gene>
<evidence type="ECO:0000313" key="3">
    <source>
        <dbReference type="Proteomes" id="UP000193642"/>
    </source>
</evidence>
<proteinExistence type="predicted"/>
<dbReference type="EMBL" id="MCGO01000080">
    <property type="protein sequence ID" value="ORY30972.1"/>
    <property type="molecule type" value="Genomic_DNA"/>
</dbReference>
<dbReference type="Pfam" id="PF12937">
    <property type="entry name" value="F-box-like"/>
    <property type="match status" value="1"/>
</dbReference>